<protein>
    <submittedName>
        <fullName evidence="1">Uncharacterized protein</fullName>
    </submittedName>
</protein>
<comment type="caution">
    <text evidence="1">The sequence shown here is derived from an EMBL/GenBank/DDBJ whole genome shotgun (WGS) entry which is preliminary data.</text>
</comment>
<dbReference type="EMBL" id="LKCM01000159">
    <property type="protein sequence ID" value="KPQ43314.1"/>
    <property type="molecule type" value="Genomic_DNA"/>
</dbReference>
<gene>
    <name evidence="1" type="ORF">MPEBLZ_02122</name>
</gene>
<dbReference type="AlphaFoldDB" id="A0A0N8KQX0"/>
<sequence length="67" mass="8004">MKIEKRNPLALDAIAEGRVIKDNGFWDMAIKKFNETKTKYELIKNKKHWISLRMQKSLLEKRKETSL</sequence>
<accession>A0A0N8KQX0</accession>
<evidence type="ECO:0000313" key="1">
    <source>
        <dbReference type="EMBL" id="KPQ43314.1"/>
    </source>
</evidence>
<reference evidence="1 2" key="1">
    <citation type="submission" date="2015-09" db="EMBL/GenBank/DDBJ databases">
        <title>A metagenomics-based metabolic model of nitrate-dependent anaerobic oxidation of methane by Methanoperedens-like archaea.</title>
        <authorList>
            <person name="Arshad A."/>
            <person name="Speth D.R."/>
            <person name="De Graaf R.M."/>
            <person name="Op Den Camp H.J."/>
            <person name="Jetten M.S."/>
            <person name="Welte C.U."/>
        </authorList>
    </citation>
    <scope>NUCLEOTIDE SEQUENCE [LARGE SCALE GENOMIC DNA]</scope>
</reference>
<name>A0A0N8KQX0_9EURY</name>
<proteinExistence type="predicted"/>
<dbReference type="Proteomes" id="UP000050360">
    <property type="component" value="Unassembled WGS sequence"/>
</dbReference>
<evidence type="ECO:0000313" key="2">
    <source>
        <dbReference type="Proteomes" id="UP000050360"/>
    </source>
</evidence>
<organism evidence="1 2">
    <name type="scientific">Candidatus Methanoperedens nitratireducens</name>
    <dbReference type="NCBI Taxonomy" id="1392998"/>
    <lineage>
        <taxon>Archaea</taxon>
        <taxon>Methanobacteriati</taxon>
        <taxon>Methanobacteriota</taxon>
        <taxon>Stenosarchaea group</taxon>
        <taxon>Methanomicrobia</taxon>
        <taxon>Methanosarcinales</taxon>
        <taxon>ANME-2 cluster</taxon>
        <taxon>Candidatus Methanoperedentaceae</taxon>
        <taxon>Candidatus Methanoperedens</taxon>
    </lineage>
</organism>